<dbReference type="GO" id="GO:0004616">
    <property type="term" value="F:phosphogluconate dehydrogenase (decarboxylating) activity"/>
    <property type="evidence" value="ECO:0007669"/>
    <property type="project" value="InterPro"/>
</dbReference>
<comment type="similarity">
    <text evidence="1">Belongs to the 6-phosphogluconate dehydrogenase family.</text>
</comment>
<sequence length="299" mass="32311">MKLGMVGLGKMGYNLVLNLLHHRHEVVAFDMNGEAVQNAAKQGAVPASSLEQLVQSLEAPRIVWVMVPAGPAVQSVADTLIPLLSPGDIVIDGGNSHYKDSLALAEKLSGHGIHFFDVGTSGGVEGANQGGCFMIGGDEAIFRTIEPIFKDIAVDKGYLYAGKNGSGHFLKMVHNGIEYGMMQAIAEGFEVLEKSQFDYNFEDVARVWSNGSVIRSWLMELTEHAFSKDPKLEGIRGVMRSSGEGKWTVETALDLQASAPVIALSLFMRYRSLETDTFHGKVVAALRNEFGGHAVESSK</sequence>
<dbReference type="GO" id="GO:0050661">
    <property type="term" value="F:NADP binding"/>
    <property type="evidence" value="ECO:0007669"/>
    <property type="project" value="InterPro"/>
</dbReference>
<protein>
    <submittedName>
        <fullName evidence="5">Decarboxylating 6-phosphogluconate dehydrogenase</fullName>
    </submittedName>
</protein>
<dbReference type="PRINTS" id="PR00076">
    <property type="entry name" value="6PGDHDRGNASE"/>
</dbReference>
<feature type="domain" description="6-phosphogluconate dehydrogenase C-terminal" evidence="4">
    <location>
        <begin position="167"/>
        <end position="294"/>
    </location>
</feature>
<accession>A0A5D0CS07</accession>
<evidence type="ECO:0000256" key="2">
    <source>
        <dbReference type="ARBA" id="ARBA00023002"/>
    </source>
</evidence>
<dbReference type="InterPro" id="IPR006115">
    <property type="entry name" value="6PGDH_NADP-bd"/>
</dbReference>
<keyword evidence="6" id="KW-1185">Reference proteome</keyword>
<evidence type="ECO:0000259" key="4">
    <source>
        <dbReference type="SMART" id="SM01350"/>
    </source>
</evidence>
<dbReference type="InterPro" id="IPR008927">
    <property type="entry name" value="6-PGluconate_DH-like_C_sf"/>
</dbReference>
<dbReference type="PANTHER" id="PTHR11811">
    <property type="entry name" value="6-PHOSPHOGLUCONATE DEHYDROGENASE"/>
    <property type="match status" value="1"/>
</dbReference>
<dbReference type="Gene3D" id="3.40.50.720">
    <property type="entry name" value="NAD(P)-binding Rossmann-like Domain"/>
    <property type="match status" value="1"/>
</dbReference>
<dbReference type="EMBL" id="VSDO01000003">
    <property type="protein sequence ID" value="TYA12420.1"/>
    <property type="molecule type" value="Genomic_DNA"/>
</dbReference>
<dbReference type="InterPro" id="IPR013328">
    <property type="entry name" value="6PGD_dom2"/>
</dbReference>
<comment type="caution">
    <text evidence="5">The sequence shown here is derived from an EMBL/GenBank/DDBJ whole genome shotgun (WGS) entry which is preliminary data.</text>
</comment>
<dbReference type="InterPro" id="IPR036291">
    <property type="entry name" value="NAD(P)-bd_dom_sf"/>
</dbReference>
<gene>
    <name evidence="5" type="primary">gnd</name>
    <name evidence="5" type="ORF">FRY98_17155</name>
</gene>
<proteinExistence type="inferred from homology"/>
<dbReference type="InterPro" id="IPR006183">
    <property type="entry name" value="Pgluconate_DH"/>
</dbReference>
<keyword evidence="3" id="KW-0311">Gluconate utilization</keyword>
<evidence type="ECO:0000256" key="1">
    <source>
        <dbReference type="ARBA" id="ARBA00008419"/>
    </source>
</evidence>
<dbReference type="SMART" id="SM01350">
    <property type="entry name" value="6PGD"/>
    <property type="match status" value="1"/>
</dbReference>
<dbReference type="SUPFAM" id="SSF48179">
    <property type="entry name" value="6-phosphogluconate dehydrogenase C-terminal domain-like"/>
    <property type="match status" value="1"/>
</dbReference>
<dbReference type="NCBIfam" id="TIGR00872">
    <property type="entry name" value="gnd_rel"/>
    <property type="match status" value="1"/>
</dbReference>
<evidence type="ECO:0000313" key="5">
    <source>
        <dbReference type="EMBL" id="TYA12420.1"/>
    </source>
</evidence>
<dbReference type="InterPro" id="IPR004849">
    <property type="entry name" value="6DGDH_YqeC"/>
</dbReference>
<dbReference type="InterPro" id="IPR006114">
    <property type="entry name" value="6PGDH_C"/>
</dbReference>
<dbReference type="Pfam" id="PF00393">
    <property type="entry name" value="6PGD"/>
    <property type="match status" value="1"/>
</dbReference>
<dbReference type="Gene3D" id="1.10.1040.10">
    <property type="entry name" value="N-(1-d-carboxylethyl)-l-norvaline Dehydrogenase, domain 2"/>
    <property type="match status" value="1"/>
</dbReference>
<keyword evidence="2" id="KW-0560">Oxidoreductase</keyword>
<dbReference type="NCBIfam" id="NF007161">
    <property type="entry name" value="PRK09599.1"/>
    <property type="match status" value="1"/>
</dbReference>
<dbReference type="SUPFAM" id="SSF51735">
    <property type="entry name" value="NAD(P)-binding Rossmann-fold domains"/>
    <property type="match status" value="1"/>
</dbReference>
<reference evidence="5 6" key="1">
    <citation type="submission" date="2019-08" db="EMBL/GenBank/DDBJ databases">
        <title>Genome sequencing of Paenibacillus faecis DSM 23593(T).</title>
        <authorList>
            <person name="Kook J.-K."/>
            <person name="Park S.-N."/>
            <person name="Lim Y.K."/>
        </authorList>
    </citation>
    <scope>NUCLEOTIDE SEQUENCE [LARGE SCALE GENOMIC DNA]</scope>
    <source>
        <strain evidence="5 6">DSM 23593</strain>
    </source>
</reference>
<dbReference type="AlphaFoldDB" id="A0A5D0CS07"/>
<dbReference type="RefSeq" id="WP_148454137.1">
    <property type="nucleotide sequence ID" value="NZ_BORZ01000006.1"/>
</dbReference>
<evidence type="ECO:0000256" key="3">
    <source>
        <dbReference type="ARBA" id="ARBA00023064"/>
    </source>
</evidence>
<organism evidence="5 6">
    <name type="scientific">Paenibacillus faecis</name>
    <dbReference type="NCBI Taxonomy" id="862114"/>
    <lineage>
        <taxon>Bacteria</taxon>
        <taxon>Bacillati</taxon>
        <taxon>Bacillota</taxon>
        <taxon>Bacilli</taxon>
        <taxon>Bacillales</taxon>
        <taxon>Paenibacillaceae</taxon>
        <taxon>Paenibacillus</taxon>
    </lineage>
</organism>
<dbReference type="GO" id="GO:0006098">
    <property type="term" value="P:pentose-phosphate shunt"/>
    <property type="evidence" value="ECO:0007669"/>
    <property type="project" value="InterPro"/>
</dbReference>
<name>A0A5D0CS07_9BACL</name>
<dbReference type="Proteomes" id="UP000325218">
    <property type="component" value="Unassembled WGS sequence"/>
</dbReference>
<dbReference type="GO" id="GO:0019521">
    <property type="term" value="P:D-gluconate metabolic process"/>
    <property type="evidence" value="ECO:0007669"/>
    <property type="project" value="UniProtKB-KW"/>
</dbReference>
<dbReference type="Pfam" id="PF03446">
    <property type="entry name" value="NAD_binding_2"/>
    <property type="match status" value="1"/>
</dbReference>
<dbReference type="OrthoDB" id="9804542at2"/>
<evidence type="ECO:0000313" key="6">
    <source>
        <dbReference type="Proteomes" id="UP000325218"/>
    </source>
</evidence>